<dbReference type="VEuPathDB" id="FungiDB:JI435_011870"/>
<gene>
    <name evidence="1" type="ORF">JI435_011870</name>
</gene>
<dbReference type="RefSeq" id="XP_001791841.1">
    <property type="nucleotide sequence ID" value="XM_001791789.1"/>
</dbReference>
<reference evidence="2" key="1">
    <citation type="journal article" date="2021" name="BMC Genomics">
        <title>Chromosome-level genome assembly and manually-curated proteome of model necrotroph Parastagonospora nodorum Sn15 reveals a genome-wide trove of candidate effector homologs, and redundancy of virulence-related functions within an accessory chromosome.</title>
        <authorList>
            <person name="Bertazzoni S."/>
            <person name="Jones D.A.B."/>
            <person name="Phan H.T."/>
            <person name="Tan K.-C."/>
            <person name="Hane J.K."/>
        </authorList>
    </citation>
    <scope>NUCLEOTIDE SEQUENCE [LARGE SCALE GENOMIC DNA]</scope>
    <source>
        <strain evidence="2">SN15 / ATCC MYA-4574 / FGSC 10173)</strain>
    </source>
</reference>
<proteinExistence type="predicted"/>
<dbReference type="Proteomes" id="UP000663193">
    <property type="component" value="Chromosome 6"/>
</dbReference>
<keyword evidence="2" id="KW-1185">Reference proteome</keyword>
<dbReference type="EMBL" id="CP069028">
    <property type="protein sequence ID" value="QRC96234.1"/>
    <property type="molecule type" value="Genomic_DNA"/>
</dbReference>
<sequence length="149" mass="16620">MAATPSRQPDGLIPKLDDFLSAHPEIQIGRTALESLQSAYDGKDSFSIINKPFGNMVLYQEFDADTRERIYVVALVDDPKGLEYYHRECGETSEGDTCDCAKDNGPEHLVYERIVEYKAADCKKHKDDPEPDPDCSACWPVLCGSKCTP</sequence>
<dbReference type="OMA" id="HEHGDTF"/>
<name>A0A7U2EZZ2_PHANO</name>
<evidence type="ECO:0000313" key="2">
    <source>
        <dbReference type="Proteomes" id="UP000663193"/>
    </source>
</evidence>
<organism evidence="1 2">
    <name type="scientific">Phaeosphaeria nodorum (strain SN15 / ATCC MYA-4574 / FGSC 10173)</name>
    <name type="common">Glume blotch fungus</name>
    <name type="synonym">Parastagonospora nodorum</name>
    <dbReference type="NCBI Taxonomy" id="321614"/>
    <lineage>
        <taxon>Eukaryota</taxon>
        <taxon>Fungi</taxon>
        <taxon>Dikarya</taxon>
        <taxon>Ascomycota</taxon>
        <taxon>Pezizomycotina</taxon>
        <taxon>Dothideomycetes</taxon>
        <taxon>Pleosporomycetidae</taxon>
        <taxon>Pleosporales</taxon>
        <taxon>Pleosporineae</taxon>
        <taxon>Phaeosphaeriaceae</taxon>
        <taxon>Parastagonospora</taxon>
    </lineage>
</organism>
<dbReference type="AlphaFoldDB" id="A0A7U2EZZ2"/>
<dbReference type="KEGG" id="pno:SNOG_01187"/>
<dbReference type="OrthoDB" id="3682102at2759"/>
<accession>A0A7U2EZZ2</accession>
<evidence type="ECO:0000313" key="1">
    <source>
        <dbReference type="EMBL" id="QRC96234.1"/>
    </source>
</evidence>
<protein>
    <submittedName>
        <fullName evidence="1">Uncharacterized protein</fullName>
    </submittedName>
</protein>